<dbReference type="Pfam" id="PF07583">
    <property type="entry name" value="PSCyt2"/>
    <property type="match status" value="1"/>
</dbReference>
<dbReference type="InterPro" id="IPR022655">
    <property type="entry name" value="DUF1553"/>
</dbReference>
<evidence type="ECO:0000256" key="1">
    <source>
        <dbReference type="SAM" id="MobiDB-lite"/>
    </source>
</evidence>
<dbReference type="InterPro" id="IPR011444">
    <property type="entry name" value="DUF1549"/>
</dbReference>
<comment type="caution">
    <text evidence="6">The sequence shown here is derived from an EMBL/GenBank/DDBJ whole genome shotgun (WGS) entry which is preliminary data.</text>
</comment>
<proteinExistence type="predicted"/>
<evidence type="ECO:0000313" key="7">
    <source>
        <dbReference type="Proteomes" id="UP000239388"/>
    </source>
</evidence>
<dbReference type="InterPro" id="IPR011429">
    <property type="entry name" value="Cyt_c_Planctomycete-type"/>
</dbReference>
<keyword evidence="2" id="KW-0732">Signal</keyword>
<feature type="region of interest" description="Disordered" evidence="1">
    <location>
        <begin position="397"/>
        <end position="433"/>
    </location>
</feature>
<dbReference type="OrthoDB" id="127107at2"/>
<reference evidence="6 7" key="1">
    <citation type="submission" date="2018-02" db="EMBL/GenBank/DDBJ databases">
        <title>Comparative genomes isolates from brazilian mangrove.</title>
        <authorList>
            <person name="Araujo J.E."/>
            <person name="Taketani R.G."/>
            <person name="Silva M.C.P."/>
            <person name="Loureco M.V."/>
            <person name="Andreote F.D."/>
        </authorList>
    </citation>
    <scope>NUCLEOTIDE SEQUENCE [LARGE SCALE GENOMIC DNA]</scope>
    <source>
        <strain evidence="6 7">NAP PRIS-MGV</strain>
    </source>
</reference>
<dbReference type="SUPFAM" id="SSF46626">
    <property type="entry name" value="Cytochrome c"/>
    <property type="match status" value="1"/>
</dbReference>
<evidence type="ECO:0000259" key="4">
    <source>
        <dbReference type="Pfam" id="PF07587"/>
    </source>
</evidence>
<accession>A0A2S8G764</accession>
<gene>
    <name evidence="6" type="ORF">C5Y98_06600</name>
</gene>
<feature type="compositionally biased region" description="Basic and acidic residues" evidence="1">
    <location>
        <begin position="415"/>
        <end position="433"/>
    </location>
</feature>
<dbReference type="EMBL" id="PUIB01000010">
    <property type="protein sequence ID" value="PQO39984.1"/>
    <property type="molecule type" value="Genomic_DNA"/>
</dbReference>
<feature type="domain" description="DUF1553" evidence="4">
    <location>
        <begin position="496"/>
        <end position="756"/>
    </location>
</feature>
<dbReference type="InterPro" id="IPR036909">
    <property type="entry name" value="Cyt_c-like_dom_sf"/>
</dbReference>
<feature type="chain" id="PRO_5015400356" description="Planctomycete cytochrome C" evidence="2">
    <location>
        <begin position="27"/>
        <end position="811"/>
    </location>
</feature>
<evidence type="ECO:0000259" key="3">
    <source>
        <dbReference type="Pfam" id="PF07583"/>
    </source>
</evidence>
<evidence type="ECO:0000259" key="5">
    <source>
        <dbReference type="Pfam" id="PF07635"/>
    </source>
</evidence>
<evidence type="ECO:0000313" key="6">
    <source>
        <dbReference type="EMBL" id="PQO39984.1"/>
    </source>
</evidence>
<feature type="domain" description="Cytochrome C Planctomycete-type" evidence="5">
    <location>
        <begin position="44"/>
        <end position="99"/>
    </location>
</feature>
<dbReference type="GO" id="GO:0020037">
    <property type="term" value="F:heme binding"/>
    <property type="evidence" value="ECO:0007669"/>
    <property type="project" value="InterPro"/>
</dbReference>
<name>A0A2S8G764_9BACT</name>
<feature type="domain" description="DUF1549" evidence="3">
    <location>
        <begin position="149"/>
        <end position="354"/>
    </location>
</feature>
<organism evidence="6 7">
    <name type="scientific">Blastopirellula marina</name>
    <dbReference type="NCBI Taxonomy" id="124"/>
    <lineage>
        <taxon>Bacteria</taxon>
        <taxon>Pseudomonadati</taxon>
        <taxon>Planctomycetota</taxon>
        <taxon>Planctomycetia</taxon>
        <taxon>Pirellulales</taxon>
        <taxon>Pirellulaceae</taxon>
        <taxon>Blastopirellula</taxon>
    </lineage>
</organism>
<evidence type="ECO:0008006" key="8">
    <source>
        <dbReference type="Google" id="ProtNLM"/>
    </source>
</evidence>
<dbReference type="RefSeq" id="WP_105352680.1">
    <property type="nucleotide sequence ID" value="NZ_PUIB01000010.1"/>
</dbReference>
<sequence length="811" mass="91069">MNSLFRPTVTTWALLTAALLAAPALAQKKLDYNQDVRPILSENCFYCHGPDSKHRQADLRLDDEASAKEYAIVPGDLDGSDFYQRIISDDADLQMPPHESGKKLKPAEVALLKRWIEEGAQFAPYWAYVKPQRHEVPQVDDAAWSQTGIDRFLLAKMQEAGLSHSPPADKVTLIRRVTFDLTGLPPTPAEVAAFVADDSPQALEKVVDRLLGSKHFGERLAAYWLDLVRYADTVGYHGDQDHNISPYRDYVLDSFNANLPFDQFTREQLAGDLLPGSTIDQKIATGYNRLLQTTHEGGLQQKEYLAIYAADRVRNVSLVWMGATVGCAQCHDHKYDPYSIKDFYALGAFFADVDEAQHFTKGTNSLPTKRPPEIKVNTRRERAELARLEAELSQLRAQQDAAAKQPTAEVSVEESAEKAEAKKPADPKLSPEEKRLVDAIKSLNDAARLTMVTESIKPREMRVLPRGNWLDDSGEIVTPAIPEFMGQVEASGDRATRLDLANWLVDPNQGAGGLTARVMVNRLWYLFYGVGLSKSLDDFGGQGEPPVHPELLDNLAIDFYENGWDVKRMVKQLVLTAAYQQSSQTTAEVRGIDPYNRYYSHQSRHRLSAEMVRDNALAISGLLNTSYGGPSVKPYQPEGYYRHLNFPQRKYHADKDDQQWRRAVYVHWQRQFLHPMLKAFDAPTREECTAQRPQSNTPLAALVLLNDPTFVEAARSFADRILTEAPPEDAARLDFAYQLALSRTPEPQEREILTKILTDNRQIYQADPQAAANFLKVGMQPADPQANAAELAAWTQVARVILNLDETITRN</sequence>
<dbReference type="PANTHER" id="PTHR35889:SF3">
    <property type="entry name" value="F-BOX DOMAIN-CONTAINING PROTEIN"/>
    <property type="match status" value="1"/>
</dbReference>
<dbReference type="GO" id="GO:0009055">
    <property type="term" value="F:electron transfer activity"/>
    <property type="evidence" value="ECO:0007669"/>
    <property type="project" value="InterPro"/>
</dbReference>
<dbReference type="Pfam" id="PF07635">
    <property type="entry name" value="PSCyt1"/>
    <property type="match status" value="1"/>
</dbReference>
<dbReference type="Pfam" id="PF07587">
    <property type="entry name" value="PSD1"/>
    <property type="match status" value="1"/>
</dbReference>
<dbReference type="PANTHER" id="PTHR35889">
    <property type="entry name" value="CYCLOINULO-OLIGOSACCHARIDE FRUCTANOTRANSFERASE-RELATED"/>
    <property type="match status" value="1"/>
</dbReference>
<dbReference type="AlphaFoldDB" id="A0A2S8G764"/>
<evidence type="ECO:0000256" key="2">
    <source>
        <dbReference type="SAM" id="SignalP"/>
    </source>
</evidence>
<dbReference type="Proteomes" id="UP000239388">
    <property type="component" value="Unassembled WGS sequence"/>
</dbReference>
<feature type="signal peptide" evidence="2">
    <location>
        <begin position="1"/>
        <end position="26"/>
    </location>
</feature>
<protein>
    <recommendedName>
        <fullName evidence="8">Planctomycete cytochrome C</fullName>
    </recommendedName>
</protein>